<feature type="region of interest" description="Disordered" evidence="1">
    <location>
        <begin position="1"/>
        <end position="21"/>
    </location>
</feature>
<organism evidence="2 3">
    <name type="scientific">Lentinula raphanica</name>
    <dbReference type="NCBI Taxonomy" id="153919"/>
    <lineage>
        <taxon>Eukaryota</taxon>
        <taxon>Fungi</taxon>
        <taxon>Dikarya</taxon>
        <taxon>Basidiomycota</taxon>
        <taxon>Agaricomycotina</taxon>
        <taxon>Agaricomycetes</taxon>
        <taxon>Agaricomycetidae</taxon>
        <taxon>Agaricales</taxon>
        <taxon>Marasmiineae</taxon>
        <taxon>Omphalotaceae</taxon>
        <taxon>Lentinula</taxon>
    </lineage>
</organism>
<comment type="caution">
    <text evidence="2">The sequence shown here is derived from an EMBL/GenBank/DDBJ whole genome shotgun (WGS) entry which is preliminary data.</text>
</comment>
<proteinExistence type="predicted"/>
<evidence type="ECO:0000313" key="3">
    <source>
        <dbReference type="Proteomes" id="UP001163846"/>
    </source>
</evidence>
<dbReference type="EMBL" id="MU806497">
    <property type="protein sequence ID" value="KAJ3834693.1"/>
    <property type="molecule type" value="Genomic_DNA"/>
</dbReference>
<evidence type="ECO:0000256" key="1">
    <source>
        <dbReference type="SAM" id="MobiDB-lite"/>
    </source>
</evidence>
<sequence>MSLSLSQTSAPQKRKLDSEELDLYTPNIRNDLTISDDHRTTMKPPKLRRILTKYSKDKLLETSFSDTLEPSLLQSVTESHSTLESLDNIIDHYRKISFRILRLNLLHRDVTAQTDKTAHTIGDIYDINGEEDVLAWPLNVPPKAPAVIPPKPRATDIPIQPTRVLRSSVRNSSSPFSSKSSTPIPLQAPAVVIPVTTIPEVSVPLETPPLPLPPPPSDPVSAPAVVAVKTEYEADQAIPPYKRLPSRGDCVQKRIAKLQADPWSDPSKLTPKSVYCIGCQKSVCLDKRFDYYPGFWETHKRRCPFVQSGKLRQAKAIDVNSA</sequence>
<name>A0AA38P1Q6_9AGAR</name>
<reference evidence="2" key="1">
    <citation type="submission" date="2022-08" db="EMBL/GenBank/DDBJ databases">
        <authorList>
            <consortium name="DOE Joint Genome Institute"/>
            <person name="Min B."/>
            <person name="Riley R."/>
            <person name="Sierra-Patev S."/>
            <person name="Naranjo-Ortiz M."/>
            <person name="Looney B."/>
            <person name="Konkel Z."/>
            <person name="Slot J.C."/>
            <person name="Sakamoto Y."/>
            <person name="Steenwyk J.L."/>
            <person name="Rokas A."/>
            <person name="Carro J."/>
            <person name="Camarero S."/>
            <person name="Ferreira P."/>
            <person name="Molpeceres G."/>
            <person name="Ruiz-Duenas F.J."/>
            <person name="Serrano A."/>
            <person name="Henrissat B."/>
            <person name="Drula E."/>
            <person name="Hughes K.W."/>
            <person name="Mata J.L."/>
            <person name="Ishikawa N.K."/>
            <person name="Vargas-Isla R."/>
            <person name="Ushijima S."/>
            <person name="Smith C.A."/>
            <person name="Ahrendt S."/>
            <person name="Andreopoulos W."/>
            <person name="He G."/>
            <person name="Labutti K."/>
            <person name="Lipzen A."/>
            <person name="Ng V."/>
            <person name="Sandor L."/>
            <person name="Barry K."/>
            <person name="Martinez A.T."/>
            <person name="Xiao Y."/>
            <person name="Gibbons J.G."/>
            <person name="Terashima K."/>
            <person name="Hibbett D.S."/>
            <person name="Grigoriev I.V."/>
        </authorList>
    </citation>
    <scope>NUCLEOTIDE SEQUENCE</scope>
    <source>
        <strain evidence="2">TFB9207</strain>
    </source>
</reference>
<keyword evidence="3" id="KW-1185">Reference proteome</keyword>
<dbReference type="Proteomes" id="UP001163846">
    <property type="component" value="Unassembled WGS sequence"/>
</dbReference>
<evidence type="ECO:0000313" key="2">
    <source>
        <dbReference type="EMBL" id="KAJ3834693.1"/>
    </source>
</evidence>
<accession>A0AA38P1Q6</accession>
<dbReference type="AlphaFoldDB" id="A0AA38P1Q6"/>
<feature type="compositionally biased region" description="Polar residues" evidence="1">
    <location>
        <begin position="1"/>
        <end position="11"/>
    </location>
</feature>
<gene>
    <name evidence="2" type="ORF">F5878DRAFT_346347</name>
</gene>
<protein>
    <submittedName>
        <fullName evidence="2">Uncharacterized protein</fullName>
    </submittedName>
</protein>